<dbReference type="EC" id="5.1.99.6" evidence="19"/>
<dbReference type="PROSITE" id="PS51385">
    <property type="entry name" value="YJEF_N"/>
    <property type="match status" value="1"/>
</dbReference>
<keyword evidence="6 17" id="KW-0547">Nucleotide-binding</keyword>
<comment type="similarity">
    <text evidence="3 19">In the N-terminal section; belongs to the NnrE/AIBP family.</text>
</comment>
<name>A0A2H4VBJ9_9EURY</name>
<dbReference type="InterPro" id="IPR036652">
    <property type="entry name" value="YjeF_N_dom_sf"/>
</dbReference>
<dbReference type="NCBIfam" id="TIGR00196">
    <property type="entry name" value="yjeF_cterm"/>
    <property type="match status" value="1"/>
</dbReference>
<dbReference type="Proteomes" id="UP000232806">
    <property type="component" value="Chromosome"/>
</dbReference>
<feature type="binding site" evidence="17">
    <location>
        <position position="368"/>
    </location>
    <ligand>
        <name>(6S)-NADPHX</name>
        <dbReference type="ChEBI" id="CHEBI:64076"/>
    </ligand>
</feature>
<dbReference type="GO" id="GO:0052855">
    <property type="term" value="F:ADP-dependent NAD(P)H-hydrate dehydratase activity"/>
    <property type="evidence" value="ECO:0007669"/>
    <property type="project" value="UniProtKB-UniRule"/>
</dbReference>
<evidence type="ECO:0000256" key="4">
    <source>
        <dbReference type="ARBA" id="ARBA00009524"/>
    </source>
</evidence>
<dbReference type="GO" id="GO:0046872">
    <property type="term" value="F:metal ion binding"/>
    <property type="evidence" value="ECO:0007669"/>
    <property type="project" value="UniProtKB-UniRule"/>
</dbReference>
<evidence type="ECO:0000256" key="8">
    <source>
        <dbReference type="ARBA" id="ARBA00022857"/>
    </source>
</evidence>
<evidence type="ECO:0000313" key="22">
    <source>
        <dbReference type="EMBL" id="AUB55474.1"/>
    </source>
</evidence>
<comment type="function">
    <text evidence="17">Catalyzes the dehydration of the S-form of NAD(P)HX at the expense of ADP, which is converted to AMP. Together with NAD(P)HX epimerase, which catalyzes the epimerization of the S- and R-forms, the enzyme allows the repair of both epimers of NAD(P)HX, a damaged form of NAD(P)H that is a result of enzymatic or heat-dependent hydration.</text>
</comment>
<comment type="function">
    <text evidence="14 19">Bifunctional enzyme that catalyzes the epimerization of the S- and R-forms of NAD(P)HX and the dehydration of the S-form of NAD(P)HX at the expense of ADP, which is converted to AMP. This allows the repair of both epimers of NAD(P)HX, a damaged form of NAD(P)H that is a result of enzymatic or heat-dependent hydration.</text>
</comment>
<dbReference type="NCBIfam" id="TIGR00197">
    <property type="entry name" value="yjeF_nterm"/>
    <property type="match status" value="1"/>
</dbReference>
<evidence type="ECO:0000256" key="16">
    <source>
        <dbReference type="ARBA" id="ARBA00049209"/>
    </source>
</evidence>
<gene>
    <name evidence="18" type="primary">nnrE</name>
    <name evidence="17" type="synonym">nnrD</name>
    <name evidence="22" type="ORF">BK007_05235</name>
</gene>
<feature type="binding site" evidence="17">
    <location>
        <position position="433"/>
    </location>
    <ligand>
        <name>AMP</name>
        <dbReference type="ChEBI" id="CHEBI:456215"/>
    </ligand>
</feature>
<dbReference type="PROSITE" id="PS51383">
    <property type="entry name" value="YJEF_C_3"/>
    <property type="match status" value="1"/>
</dbReference>
<feature type="binding site" evidence="18">
    <location>
        <begin position="129"/>
        <end position="135"/>
    </location>
    <ligand>
        <name>(6S)-NADPHX</name>
        <dbReference type="ChEBI" id="CHEBI:64076"/>
    </ligand>
</feature>
<feature type="domain" description="YjeF C-terminal" evidence="20">
    <location>
        <begin position="216"/>
        <end position="490"/>
    </location>
</feature>
<keyword evidence="12 17" id="KW-0456">Lyase</keyword>
<keyword evidence="13" id="KW-0511">Multifunctional enzyme</keyword>
<dbReference type="SUPFAM" id="SSF53613">
    <property type="entry name" value="Ribokinase-like"/>
    <property type="match status" value="1"/>
</dbReference>
<dbReference type="InterPro" id="IPR000631">
    <property type="entry name" value="CARKD"/>
</dbReference>
<evidence type="ECO:0000256" key="17">
    <source>
        <dbReference type="HAMAP-Rule" id="MF_01965"/>
    </source>
</evidence>
<evidence type="ECO:0000313" key="23">
    <source>
        <dbReference type="Proteomes" id="UP000232806"/>
    </source>
</evidence>
<dbReference type="PANTHER" id="PTHR12592">
    <property type="entry name" value="ATP-DEPENDENT (S)-NAD(P)H-HYDRATE DEHYDRATASE FAMILY MEMBER"/>
    <property type="match status" value="1"/>
</dbReference>
<feature type="binding site" evidence="17">
    <location>
        <position position="251"/>
    </location>
    <ligand>
        <name>(6S)-NADPHX</name>
        <dbReference type="ChEBI" id="CHEBI:64076"/>
    </ligand>
</feature>
<evidence type="ECO:0000256" key="13">
    <source>
        <dbReference type="ARBA" id="ARBA00023268"/>
    </source>
</evidence>
<comment type="similarity">
    <text evidence="17">Belongs to the NnrD/CARKD family.</text>
</comment>
<dbReference type="Pfam" id="PF03853">
    <property type="entry name" value="YjeF_N"/>
    <property type="match status" value="1"/>
</dbReference>
<dbReference type="PANTHER" id="PTHR12592:SF0">
    <property type="entry name" value="ATP-DEPENDENT (S)-NAD(P)H-HYDRATE DEHYDRATASE"/>
    <property type="match status" value="1"/>
</dbReference>
<dbReference type="OrthoDB" id="15148at2157"/>
<dbReference type="InterPro" id="IPR029056">
    <property type="entry name" value="Ribokinase-like"/>
</dbReference>
<proteinExistence type="inferred from homology"/>
<comment type="subunit">
    <text evidence="17">Homotetramer.</text>
</comment>
<dbReference type="GeneID" id="35120978"/>
<comment type="catalytic activity">
    <reaction evidence="15 17 19">
        <text>(6S)-NADHX + ADP = AMP + phosphate + NADH + H(+)</text>
        <dbReference type="Rhea" id="RHEA:32223"/>
        <dbReference type="ChEBI" id="CHEBI:15378"/>
        <dbReference type="ChEBI" id="CHEBI:43474"/>
        <dbReference type="ChEBI" id="CHEBI:57945"/>
        <dbReference type="ChEBI" id="CHEBI:64074"/>
        <dbReference type="ChEBI" id="CHEBI:456215"/>
        <dbReference type="ChEBI" id="CHEBI:456216"/>
        <dbReference type="EC" id="4.2.1.136"/>
    </reaction>
</comment>
<dbReference type="GO" id="GO:0052856">
    <property type="term" value="F:NAD(P)HX epimerase activity"/>
    <property type="evidence" value="ECO:0007669"/>
    <property type="project" value="UniProtKB-UniRule"/>
</dbReference>
<evidence type="ECO:0000259" key="21">
    <source>
        <dbReference type="PROSITE" id="PS51385"/>
    </source>
</evidence>
<dbReference type="Gene3D" id="3.40.50.10260">
    <property type="entry name" value="YjeF N-terminal domain"/>
    <property type="match status" value="1"/>
</dbReference>
<dbReference type="CDD" id="cd01171">
    <property type="entry name" value="YXKO-related"/>
    <property type="match status" value="1"/>
</dbReference>
<evidence type="ECO:0000256" key="19">
    <source>
        <dbReference type="PIRNR" id="PIRNR017184"/>
    </source>
</evidence>
<comment type="catalytic activity">
    <reaction evidence="2 18 19">
        <text>(6R)-NADPHX = (6S)-NADPHX</text>
        <dbReference type="Rhea" id="RHEA:32227"/>
        <dbReference type="ChEBI" id="CHEBI:64076"/>
        <dbReference type="ChEBI" id="CHEBI:64077"/>
        <dbReference type="EC" id="5.1.99.6"/>
    </reaction>
</comment>
<feature type="binding site" evidence="17">
    <location>
        <position position="434"/>
    </location>
    <ligand>
        <name>(6S)-NADPHX</name>
        <dbReference type="ChEBI" id="CHEBI:64076"/>
    </ligand>
</feature>
<comment type="cofactor">
    <cofactor evidence="17">
        <name>Mg(2+)</name>
        <dbReference type="ChEBI" id="CHEBI:18420"/>
    </cofactor>
</comment>
<dbReference type="PIRSF" id="PIRSF017184">
    <property type="entry name" value="Nnr"/>
    <property type="match status" value="1"/>
</dbReference>
<evidence type="ECO:0000256" key="15">
    <source>
        <dbReference type="ARBA" id="ARBA00048238"/>
    </source>
</evidence>
<dbReference type="Gene3D" id="3.40.1190.20">
    <property type="match status" value="1"/>
</dbReference>
<sequence length="490" mass="51791">MTPKDMMVADANADAMGIPRTSLMENAGRCLSNGLTKYKEPCKVAIYAGNGGNGGDGFVAARYLINRGFEVEVFLLSDPALIKSREASLNWKVLQSMNQGTSPLKLELVRDSSELHPTDAEVVVDALLGTGVKGKLREPVSTAVDIINQSEGFKVAVDVPTGVDPASGMVTDKAVQADVTITFHKVKVGLNIASVEYVGNIEVGDIGIPAEAELFTGPGDLLRIKKRDDESHKGQNGKVLVIGGSKEYSGAPALAALASLAAGADIVVVACPRELSPVIRSYSPDIIVHSLSNDFLNPKDTDELVELSEKFDAVVIGCGIGRESETALAVNDLVVEIENPMVIDADALKLVGPGVLPRRVHETVITPHAGEFREFSGIGAPLDMHDKIHVVKEVSRESETTVVLKGAVDIVARNDRLKLNRTGNPGMTVGGTGDCLAGLTGALLAQGHDGFEAAFLGAYINGSAGDIAAKKYGYNFKATDILDFIPRAFY</sequence>
<dbReference type="SUPFAM" id="SSF64153">
    <property type="entry name" value="YjeF N-terminal domain-like"/>
    <property type="match status" value="1"/>
</dbReference>
<dbReference type="HAMAP" id="MF_01965">
    <property type="entry name" value="NADHX_dehydratase"/>
    <property type="match status" value="1"/>
</dbReference>
<evidence type="ECO:0000256" key="2">
    <source>
        <dbReference type="ARBA" id="ARBA00000909"/>
    </source>
</evidence>
<dbReference type="EMBL" id="CP017766">
    <property type="protein sequence ID" value="AUB55474.1"/>
    <property type="molecule type" value="Genomic_DNA"/>
</dbReference>
<evidence type="ECO:0000256" key="9">
    <source>
        <dbReference type="ARBA" id="ARBA00022958"/>
    </source>
</evidence>
<organism evidence="22 23">
    <name type="scientific">Methanobacterium subterraneum</name>
    <dbReference type="NCBI Taxonomy" id="59277"/>
    <lineage>
        <taxon>Archaea</taxon>
        <taxon>Methanobacteriati</taxon>
        <taxon>Methanobacteriota</taxon>
        <taxon>Methanomada group</taxon>
        <taxon>Methanobacteria</taxon>
        <taxon>Methanobacteriales</taxon>
        <taxon>Methanobacteriaceae</taxon>
        <taxon>Methanobacterium</taxon>
    </lineage>
</organism>
<comment type="catalytic activity">
    <reaction evidence="1 18 19">
        <text>(6R)-NADHX = (6S)-NADHX</text>
        <dbReference type="Rhea" id="RHEA:32215"/>
        <dbReference type="ChEBI" id="CHEBI:64074"/>
        <dbReference type="ChEBI" id="CHEBI:64075"/>
        <dbReference type="EC" id="5.1.99.6"/>
    </reaction>
</comment>
<dbReference type="HAMAP" id="MF_01966">
    <property type="entry name" value="NADHX_epimerase"/>
    <property type="match status" value="1"/>
</dbReference>
<evidence type="ECO:0000256" key="10">
    <source>
        <dbReference type="ARBA" id="ARBA00023027"/>
    </source>
</evidence>
<dbReference type="GO" id="GO:0046496">
    <property type="term" value="P:nicotinamide nucleotide metabolic process"/>
    <property type="evidence" value="ECO:0007669"/>
    <property type="project" value="UniProtKB-UniRule"/>
</dbReference>
<evidence type="ECO:0000256" key="5">
    <source>
        <dbReference type="ARBA" id="ARBA00022723"/>
    </source>
</evidence>
<evidence type="ECO:0000256" key="7">
    <source>
        <dbReference type="ARBA" id="ARBA00022840"/>
    </source>
</evidence>
<dbReference type="GO" id="GO:0005524">
    <property type="term" value="F:ATP binding"/>
    <property type="evidence" value="ECO:0007669"/>
    <property type="project" value="UniProtKB-UniRule"/>
</dbReference>
<dbReference type="RefSeq" id="WP_100905455.1">
    <property type="nucleotide sequence ID" value="NZ_CP017766.1"/>
</dbReference>
<comment type="function">
    <text evidence="18">Catalyzes the epimerization of the S- and R-forms of NAD(P)HX, a damaged form of NAD(P)H that is a result of enzymatic or heat-dependent hydration. This is a prerequisite for the S-specific NAD(P)H-hydrate dehydratase to allow the repair of both epimers of NAD(P)HX.</text>
</comment>
<evidence type="ECO:0000256" key="3">
    <source>
        <dbReference type="ARBA" id="ARBA00006001"/>
    </source>
</evidence>
<evidence type="ECO:0000259" key="20">
    <source>
        <dbReference type="PROSITE" id="PS51383"/>
    </source>
</evidence>
<keyword evidence="11 18" id="KW-0413">Isomerase</keyword>
<feature type="binding site" evidence="18">
    <location>
        <position position="53"/>
    </location>
    <ligand>
        <name>K(+)</name>
        <dbReference type="ChEBI" id="CHEBI:29103"/>
    </ligand>
</feature>
<feature type="binding site" evidence="18">
    <location>
        <begin position="52"/>
        <end position="56"/>
    </location>
    <ligand>
        <name>(6S)-NADPHX</name>
        <dbReference type="ChEBI" id="CHEBI:64076"/>
    </ligand>
</feature>
<comment type="caution">
    <text evidence="17">Lacks conserved residue(s) required for the propagation of feature annotation.</text>
</comment>
<keyword evidence="9 18" id="KW-0630">Potassium</keyword>
<evidence type="ECO:0000256" key="6">
    <source>
        <dbReference type="ARBA" id="ARBA00022741"/>
    </source>
</evidence>
<keyword evidence="8 17" id="KW-0521">NADP</keyword>
<reference evidence="22 23" key="1">
    <citation type="submission" date="2016-10" db="EMBL/GenBank/DDBJ databases">
        <title>Comparative genomics between deep and shallow subseafloor isolates.</title>
        <authorList>
            <person name="Ishii S."/>
            <person name="Miller J.R."/>
            <person name="Sutton G."/>
            <person name="Suzuki S."/>
            <person name="Methe B."/>
            <person name="Inagaki F."/>
            <person name="Imachi H."/>
        </authorList>
    </citation>
    <scope>NUCLEOTIDE SEQUENCE [LARGE SCALE GENOMIC DNA]</scope>
    <source>
        <strain evidence="22 23">MO-MB1</strain>
    </source>
</reference>
<keyword evidence="7 17" id="KW-0067">ATP-binding</keyword>
<dbReference type="AlphaFoldDB" id="A0A2H4VBJ9"/>
<comment type="cofactor">
    <cofactor evidence="18 19">
        <name>K(+)</name>
        <dbReference type="ChEBI" id="CHEBI:29103"/>
    </cofactor>
    <text evidence="18 19">Binds 1 potassium ion per subunit.</text>
</comment>
<feature type="domain" description="YjeF N-terminal" evidence="21">
    <location>
        <begin position="6"/>
        <end position="214"/>
    </location>
</feature>
<keyword evidence="10 17" id="KW-0520">NAD</keyword>
<dbReference type="GO" id="GO:0110051">
    <property type="term" value="P:metabolite repair"/>
    <property type="evidence" value="ECO:0007669"/>
    <property type="project" value="TreeGrafter"/>
</dbReference>
<dbReference type="InterPro" id="IPR004443">
    <property type="entry name" value="YjeF_N_dom"/>
</dbReference>
<dbReference type="InterPro" id="IPR030677">
    <property type="entry name" value="Nnr"/>
</dbReference>
<comment type="similarity">
    <text evidence="4 19">In the C-terminal section; belongs to the NnrD/CARKD family.</text>
</comment>
<evidence type="ECO:0000256" key="12">
    <source>
        <dbReference type="ARBA" id="ARBA00023239"/>
    </source>
</evidence>
<protein>
    <recommendedName>
        <fullName evidence="19">Bifunctional NAD(P)H-hydrate repair enzyme</fullName>
    </recommendedName>
    <alternativeName>
        <fullName evidence="19">Nicotinamide nucleotide repair protein</fullName>
    </alternativeName>
    <domain>
        <recommendedName>
            <fullName evidence="19">ADP-dependent (S)-NAD(P)H-hydrate dehydratase</fullName>
            <ecNumber evidence="19">4.2.1.136</ecNumber>
        </recommendedName>
        <alternativeName>
            <fullName evidence="19">ADP-dependent NAD(P)HX dehydratase</fullName>
        </alternativeName>
    </domain>
    <domain>
        <recommendedName>
            <fullName evidence="19">NAD(P)H-hydrate epimerase</fullName>
            <ecNumber evidence="19">5.1.99.6</ecNumber>
        </recommendedName>
    </domain>
</protein>
<evidence type="ECO:0000256" key="18">
    <source>
        <dbReference type="HAMAP-Rule" id="MF_01966"/>
    </source>
</evidence>
<evidence type="ECO:0000256" key="14">
    <source>
        <dbReference type="ARBA" id="ARBA00025153"/>
    </source>
</evidence>
<dbReference type="Pfam" id="PF01256">
    <property type="entry name" value="Carb_kinase"/>
    <property type="match status" value="1"/>
</dbReference>
<accession>A0A2H4VBJ9</accession>
<feature type="binding site" evidence="17">
    <location>
        <position position="319"/>
    </location>
    <ligand>
        <name>(6S)-NADPHX</name>
        <dbReference type="ChEBI" id="CHEBI:64076"/>
    </ligand>
</feature>
<feature type="binding site" evidence="18">
    <location>
        <position position="161"/>
    </location>
    <ligand>
        <name>K(+)</name>
        <dbReference type="ChEBI" id="CHEBI:29103"/>
    </ligand>
</feature>
<feature type="binding site" evidence="18">
    <location>
        <position position="125"/>
    </location>
    <ligand>
        <name>K(+)</name>
        <dbReference type="ChEBI" id="CHEBI:29103"/>
    </ligand>
</feature>
<dbReference type="EC" id="4.2.1.136" evidence="19"/>
<evidence type="ECO:0000256" key="11">
    <source>
        <dbReference type="ARBA" id="ARBA00023235"/>
    </source>
</evidence>
<comment type="similarity">
    <text evidence="18">Belongs to the NnrE/AIBP family.</text>
</comment>
<evidence type="ECO:0000256" key="1">
    <source>
        <dbReference type="ARBA" id="ARBA00000013"/>
    </source>
</evidence>
<comment type="catalytic activity">
    <reaction evidence="16 17 19">
        <text>(6S)-NADPHX + ADP = AMP + phosphate + NADPH + H(+)</text>
        <dbReference type="Rhea" id="RHEA:32235"/>
        <dbReference type="ChEBI" id="CHEBI:15378"/>
        <dbReference type="ChEBI" id="CHEBI:43474"/>
        <dbReference type="ChEBI" id="CHEBI:57783"/>
        <dbReference type="ChEBI" id="CHEBI:64076"/>
        <dbReference type="ChEBI" id="CHEBI:456215"/>
        <dbReference type="ChEBI" id="CHEBI:456216"/>
        <dbReference type="EC" id="4.2.1.136"/>
    </reaction>
</comment>
<feature type="binding site" evidence="18">
    <location>
        <position position="158"/>
    </location>
    <ligand>
        <name>(6S)-NADPHX</name>
        <dbReference type="ChEBI" id="CHEBI:64076"/>
    </ligand>
</feature>
<keyword evidence="5 18" id="KW-0479">Metal-binding</keyword>